<dbReference type="EMBL" id="CP047423">
    <property type="protein sequence ID" value="QPD04976.1"/>
    <property type="molecule type" value="Genomic_DNA"/>
</dbReference>
<proteinExistence type="predicted"/>
<gene>
    <name evidence="1" type="ORF">Nkreftii_002750</name>
</gene>
<evidence type="ECO:0000313" key="1">
    <source>
        <dbReference type="EMBL" id="QPD04976.1"/>
    </source>
</evidence>
<dbReference type="Proteomes" id="UP000593737">
    <property type="component" value="Chromosome"/>
</dbReference>
<reference evidence="1 2" key="1">
    <citation type="journal article" date="2020" name="ISME J.">
        <title>Enrichment and physiological characterization of a novel comammox Nitrospira indicates ammonium inhibition of complete nitrification.</title>
        <authorList>
            <person name="Sakoula D."/>
            <person name="Koch H."/>
            <person name="Frank J."/>
            <person name="Jetten M.S.M."/>
            <person name="van Kessel M.A.H.J."/>
            <person name="Lucker S."/>
        </authorList>
    </citation>
    <scope>NUCLEOTIDE SEQUENCE [LARGE SCALE GENOMIC DNA]</scope>
    <source>
        <strain evidence="1">Comreactor17</strain>
    </source>
</reference>
<evidence type="ECO:0000313" key="2">
    <source>
        <dbReference type="Proteomes" id="UP000593737"/>
    </source>
</evidence>
<name>A0A7S8FFR0_9BACT</name>
<accession>A0A7S8FFR0</accession>
<organism evidence="1 2">
    <name type="scientific">Candidatus Nitrospira kreftii</name>
    <dbReference type="NCBI Taxonomy" id="2652173"/>
    <lineage>
        <taxon>Bacteria</taxon>
        <taxon>Pseudomonadati</taxon>
        <taxon>Nitrospirota</taxon>
        <taxon>Nitrospiria</taxon>
        <taxon>Nitrospirales</taxon>
        <taxon>Nitrospiraceae</taxon>
        <taxon>Nitrospira</taxon>
    </lineage>
</organism>
<protein>
    <submittedName>
        <fullName evidence="1">Uncharacterized protein</fullName>
    </submittedName>
</protein>
<sequence length="70" mass="7835">MEQSVERIDLCAAIFGWTTYGSDLGSLDHYFLNFAMAARIDRSEACDMGRTVQDPTLGPFRKTRCSLGLK</sequence>
<dbReference type="KEGG" id="nkf:Nkreftii_002750"/>
<dbReference type="AlphaFoldDB" id="A0A7S8FFR0"/>